<comment type="caution">
    <text evidence="3">The sequence shown here is derived from an EMBL/GenBank/DDBJ whole genome shotgun (WGS) entry which is preliminary data.</text>
</comment>
<dbReference type="InterPro" id="IPR000073">
    <property type="entry name" value="AB_hydrolase_1"/>
</dbReference>
<feature type="domain" description="Alpha/beta hydrolase fold-5" evidence="2">
    <location>
        <begin position="85"/>
        <end position="248"/>
    </location>
</feature>
<dbReference type="InterPro" id="IPR029058">
    <property type="entry name" value="AB_hydrolase_fold"/>
</dbReference>
<protein>
    <submittedName>
        <fullName evidence="3">Fermentation-respiration switch protein FrsA (DUF1100 family)</fullName>
    </submittedName>
</protein>
<gene>
    <name evidence="3" type="ORF">J2Z34_002649</name>
</gene>
<keyword evidence="4" id="KW-1185">Reference proteome</keyword>
<evidence type="ECO:0000313" key="3">
    <source>
        <dbReference type="EMBL" id="MBP1920151.1"/>
    </source>
</evidence>
<dbReference type="Pfam" id="PF12695">
    <property type="entry name" value="Abhydrolase_5"/>
    <property type="match status" value="1"/>
</dbReference>
<feature type="transmembrane region" description="Helical" evidence="1">
    <location>
        <begin position="27"/>
        <end position="49"/>
    </location>
</feature>
<accession>A0ABS4G6J5</accession>
<dbReference type="PRINTS" id="PR00111">
    <property type="entry name" value="ABHYDROLASE"/>
</dbReference>
<evidence type="ECO:0000256" key="1">
    <source>
        <dbReference type="SAM" id="Phobius"/>
    </source>
</evidence>
<dbReference type="EMBL" id="JAGGKC010000025">
    <property type="protein sequence ID" value="MBP1920151.1"/>
    <property type="molecule type" value="Genomic_DNA"/>
</dbReference>
<reference evidence="3 4" key="1">
    <citation type="submission" date="2021-03" db="EMBL/GenBank/DDBJ databases">
        <title>Genomic Encyclopedia of Type Strains, Phase IV (KMG-IV): sequencing the most valuable type-strain genomes for metagenomic binning, comparative biology and taxonomic classification.</title>
        <authorList>
            <person name="Goeker M."/>
        </authorList>
    </citation>
    <scope>NUCLEOTIDE SEQUENCE [LARGE SCALE GENOMIC DNA]</scope>
    <source>
        <strain evidence="3 4">DSM 6139</strain>
    </source>
</reference>
<dbReference type="SUPFAM" id="SSF53474">
    <property type="entry name" value="alpha/beta-Hydrolases"/>
    <property type="match status" value="1"/>
</dbReference>
<dbReference type="Proteomes" id="UP001519271">
    <property type="component" value="Unassembled WGS sequence"/>
</dbReference>
<keyword evidence="1" id="KW-0812">Transmembrane</keyword>
<keyword evidence="1" id="KW-0472">Membrane</keyword>
<organism evidence="3 4">
    <name type="scientific">Youngiibacter multivorans</name>
    <dbReference type="NCBI Taxonomy" id="937251"/>
    <lineage>
        <taxon>Bacteria</taxon>
        <taxon>Bacillati</taxon>
        <taxon>Bacillota</taxon>
        <taxon>Clostridia</taxon>
        <taxon>Eubacteriales</taxon>
        <taxon>Clostridiaceae</taxon>
        <taxon>Youngiibacter</taxon>
    </lineage>
</organism>
<proteinExistence type="predicted"/>
<evidence type="ECO:0000313" key="4">
    <source>
        <dbReference type="Proteomes" id="UP001519271"/>
    </source>
</evidence>
<name>A0ABS4G6J5_9CLOT</name>
<keyword evidence="1" id="KW-1133">Transmembrane helix</keyword>
<sequence length="267" mass="28722">MEWSTESEGRIRLDMEKVMERKKRNKASLAIFKVIFVLIVFGAVGGYIWSSDYYRASVTAMEALESGAVNEKGDIVFDVEGTAKGVIIYPGGKVDEKAYALLAKSISEQGYDAYVAKMPLRLAILGIGRAEKIMTENTEVTEWVIIGHSLGGVAASRFIVRNPEGVKGLVLLASYPDEKTDLSDIGIPVHSLLGTEDRIVDRAALGAADSRLGEGLVRVEVPGGNHSYFANYGVQEGDGEASIGYGMQQSLVIKAVSDIFAPVPSGQ</sequence>
<evidence type="ECO:0000259" key="2">
    <source>
        <dbReference type="Pfam" id="PF12695"/>
    </source>
</evidence>
<dbReference type="RefSeq" id="WP_209460331.1">
    <property type="nucleotide sequence ID" value="NZ_JAGGKC010000025.1"/>
</dbReference>
<dbReference type="Gene3D" id="3.40.50.1820">
    <property type="entry name" value="alpha/beta hydrolase"/>
    <property type="match status" value="1"/>
</dbReference>
<dbReference type="InterPro" id="IPR029059">
    <property type="entry name" value="AB_hydrolase_5"/>
</dbReference>